<organism evidence="9 10">
    <name type="scientific">Microdochium bolleyi</name>
    <dbReference type="NCBI Taxonomy" id="196109"/>
    <lineage>
        <taxon>Eukaryota</taxon>
        <taxon>Fungi</taxon>
        <taxon>Dikarya</taxon>
        <taxon>Ascomycota</taxon>
        <taxon>Pezizomycotina</taxon>
        <taxon>Sordariomycetes</taxon>
        <taxon>Xylariomycetidae</taxon>
        <taxon>Xylariales</taxon>
        <taxon>Microdochiaceae</taxon>
        <taxon>Microdochium</taxon>
    </lineage>
</organism>
<dbReference type="PROSITE" id="PS51382">
    <property type="entry name" value="SPX"/>
    <property type="match status" value="1"/>
</dbReference>
<dbReference type="OrthoDB" id="5588846at2759"/>
<dbReference type="InParanoid" id="A0A136J126"/>
<dbReference type="STRING" id="196109.A0A136J126"/>
<evidence type="ECO:0000256" key="5">
    <source>
        <dbReference type="ARBA" id="ARBA00023136"/>
    </source>
</evidence>
<keyword evidence="10" id="KW-1185">Reference proteome</keyword>
<dbReference type="GO" id="GO:0005774">
    <property type="term" value="C:vacuolar membrane"/>
    <property type="evidence" value="ECO:0007669"/>
    <property type="project" value="UniProtKB-SubCell"/>
</dbReference>
<dbReference type="AlphaFoldDB" id="A0A136J126"/>
<evidence type="ECO:0000256" key="3">
    <source>
        <dbReference type="ARBA" id="ARBA00022692"/>
    </source>
</evidence>
<feature type="transmembrane region" description="Helical" evidence="7">
    <location>
        <begin position="458"/>
        <end position="479"/>
    </location>
</feature>
<evidence type="ECO:0000313" key="10">
    <source>
        <dbReference type="Proteomes" id="UP000070501"/>
    </source>
</evidence>
<evidence type="ECO:0000313" key="9">
    <source>
        <dbReference type="EMBL" id="KXJ90940.1"/>
    </source>
</evidence>
<sequence>MKYGQHLEEASEPGWGLHNVDYNALKYQIKTHTTRDQATAVAIPGQVDYALKRFEDGFYAELCAQHDRVGLFVSSKTDEISRRVRHLSGLIKRLIARCNNESTGDAANTVANGNINTTPWIKRRRKFAKYSMQAADCGDDIRTLIRFVDAQTIAFRKILKKYRKWTGSTSLNSRFRQNVLSSPKSFTQRDLHPLELEHQEMLLAIKNAPSALVAAPNRQSIYDPRNPSRLSWQERPQSRTPSSGSRSSRHEGPPTPTTYWNEYDCGSEAGDHRDQDVYTIYIDPDQSDFPDFSHIKQAMSVPFEKIRHWFKPSHVTSFETRPLLNGDDTLVDYFTTRQRPTAIIHTDNEATEDEYVSSDEQSIEYERDPRYMSFAKLEDQRFDDYRESMLARASVLAFAAAFTLLVLSGVLVASAGPGLSLQLGAGVTASSVASLFCACMGLGAMFGRDDKVTWMYCFTLWAAFGAVALLNGLLLVVVVGRAGI</sequence>
<reference evidence="10" key="1">
    <citation type="submission" date="2016-02" db="EMBL/GenBank/DDBJ databases">
        <title>Draft genome sequence of Microdochium bolleyi, a fungal endophyte of beachgrass.</title>
        <authorList>
            <consortium name="DOE Joint Genome Institute"/>
            <person name="David A.S."/>
            <person name="May G."/>
            <person name="Haridas S."/>
            <person name="Lim J."/>
            <person name="Wang M."/>
            <person name="Labutti K."/>
            <person name="Lipzen A."/>
            <person name="Barry K."/>
            <person name="Grigoriev I.V."/>
        </authorList>
    </citation>
    <scope>NUCLEOTIDE SEQUENCE [LARGE SCALE GENOMIC DNA]</scope>
    <source>
        <strain evidence="10">J235TASD1</strain>
    </source>
</reference>
<dbReference type="InterPro" id="IPR051572">
    <property type="entry name" value="VTC_Complex_Subunit"/>
</dbReference>
<keyword evidence="3 7" id="KW-0812">Transmembrane</keyword>
<feature type="transmembrane region" description="Helical" evidence="7">
    <location>
        <begin position="421"/>
        <end position="446"/>
    </location>
</feature>
<proteinExistence type="predicted"/>
<evidence type="ECO:0000259" key="8">
    <source>
        <dbReference type="PROSITE" id="PS51382"/>
    </source>
</evidence>
<comment type="subcellular location">
    <subcellularLocation>
        <location evidence="1">Vacuole membrane</location>
        <topology evidence="1">Multi-pass membrane protein</topology>
    </subcellularLocation>
</comment>
<dbReference type="CDD" id="cd14474">
    <property type="entry name" value="SPX_YDR089W"/>
    <property type="match status" value="1"/>
</dbReference>
<evidence type="ECO:0000256" key="2">
    <source>
        <dbReference type="ARBA" id="ARBA00022554"/>
    </source>
</evidence>
<feature type="region of interest" description="Disordered" evidence="6">
    <location>
        <begin position="219"/>
        <end position="266"/>
    </location>
</feature>
<keyword evidence="5 7" id="KW-0472">Membrane</keyword>
<protein>
    <recommendedName>
        <fullName evidence="8">SPX domain-containing protein</fullName>
    </recommendedName>
</protein>
<feature type="transmembrane region" description="Helical" evidence="7">
    <location>
        <begin position="395"/>
        <end position="415"/>
    </location>
</feature>
<dbReference type="InterPro" id="IPR004331">
    <property type="entry name" value="SPX_dom"/>
</dbReference>
<name>A0A136J126_9PEZI</name>
<dbReference type="EMBL" id="KQ964251">
    <property type="protein sequence ID" value="KXJ90940.1"/>
    <property type="molecule type" value="Genomic_DNA"/>
</dbReference>
<dbReference type="PANTHER" id="PTHR46140:SF1">
    <property type="entry name" value="VACUOLAR TRANSPORTER CHAPERONE COMPLEX SUBUNIT 4-RELATED"/>
    <property type="match status" value="1"/>
</dbReference>
<evidence type="ECO:0000256" key="1">
    <source>
        <dbReference type="ARBA" id="ARBA00004128"/>
    </source>
</evidence>
<dbReference type="GO" id="GO:0006799">
    <property type="term" value="P:polyphosphate biosynthetic process"/>
    <property type="evidence" value="ECO:0007669"/>
    <property type="project" value="UniProtKB-ARBA"/>
</dbReference>
<keyword evidence="4 7" id="KW-1133">Transmembrane helix</keyword>
<dbReference type="Proteomes" id="UP000070501">
    <property type="component" value="Unassembled WGS sequence"/>
</dbReference>
<gene>
    <name evidence="9" type="ORF">Micbo1qcDRAFT_68218</name>
</gene>
<dbReference type="PANTHER" id="PTHR46140">
    <property type="entry name" value="VACUOLAR TRANSPORTER CHAPERONE 1-RELATED"/>
    <property type="match status" value="1"/>
</dbReference>
<accession>A0A136J126</accession>
<feature type="domain" description="SPX" evidence="8">
    <location>
        <begin position="1"/>
        <end position="176"/>
    </location>
</feature>
<evidence type="ECO:0000256" key="6">
    <source>
        <dbReference type="SAM" id="MobiDB-lite"/>
    </source>
</evidence>
<evidence type="ECO:0000256" key="4">
    <source>
        <dbReference type="ARBA" id="ARBA00022989"/>
    </source>
</evidence>
<evidence type="ECO:0000256" key="7">
    <source>
        <dbReference type="SAM" id="Phobius"/>
    </source>
</evidence>
<keyword evidence="2" id="KW-0926">Vacuole</keyword>